<keyword evidence="3" id="KW-0436">Ligase</keyword>
<protein>
    <submittedName>
        <fullName evidence="3">Lipoate-protein ligase A</fullName>
    </submittedName>
</protein>
<evidence type="ECO:0000313" key="4">
    <source>
        <dbReference type="Proteomes" id="UP000199161"/>
    </source>
</evidence>
<dbReference type="OrthoDB" id="192160at2157"/>
<dbReference type="PROSITE" id="PS51733">
    <property type="entry name" value="BPL_LPL_CATALYTIC"/>
    <property type="match status" value="1"/>
</dbReference>
<accession>A0A1I1CXW4</accession>
<name>A0A1I1CXW4_NATHA</name>
<dbReference type="AlphaFoldDB" id="A0A1I1CXW4"/>
<evidence type="ECO:0000256" key="1">
    <source>
        <dbReference type="SAM" id="MobiDB-lite"/>
    </source>
</evidence>
<dbReference type="Gene3D" id="3.30.930.10">
    <property type="entry name" value="Bira Bifunctional Protein, Domain 2"/>
    <property type="match status" value="1"/>
</dbReference>
<organism evidence="3 4">
    <name type="scientific">Natronobacterium haloterrestre</name>
    <name type="common">Halobiforma haloterrestris</name>
    <dbReference type="NCBI Taxonomy" id="148448"/>
    <lineage>
        <taxon>Archaea</taxon>
        <taxon>Methanobacteriati</taxon>
        <taxon>Methanobacteriota</taxon>
        <taxon>Stenosarchaea group</taxon>
        <taxon>Halobacteria</taxon>
        <taxon>Halobacteriales</taxon>
        <taxon>Natrialbaceae</taxon>
        <taxon>Natronobacterium</taxon>
    </lineage>
</organism>
<gene>
    <name evidence="3" type="ORF">SAMN05444422_10145</name>
</gene>
<dbReference type="GO" id="GO:0016874">
    <property type="term" value="F:ligase activity"/>
    <property type="evidence" value="ECO:0007669"/>
    <property type="project" value="UniProtKB-KW"/>
</dbReference>
<keyword evidence="4" id="KW-1185">Reference proteome</keyword>
<dbReference type="RefSeq" id="WP_089784333.1">
    <property type="nucleotide sequence ID" value="NZ_FOKW01000001.1"/>
</dbReference>
<dbReference type="Pfam" id="PF21948">
    <property type="entry name" value="LplA-B_cat"/>
    <property type="match status" value="1"/>
</dbReference>
<dbReference type="InterPro" id="IPR045864">
    <property type="entry name" value="aa-tRNA-synth_II/BPL/LPL"/>
</dbReference>
<dbReference type="EMBL" id="FOKW01000001">
    <property type="protein sequence ID" value="SFB67491.1"/>
    <property type="molecule type" value="Genomic_DNA"/>
</dbReference>
<evidence type="ECO:0000259" key="2">
    <source>
        <dbReference type="PROSITE" id="PS51733"/>
    </source>
</evidence>
<sequence length="250" mass="26709">MRVFRGRGPTIEADREASARLLEVATGGERAVRVWTPHRQLAFGRRDRRRDGYDRARAVAREAGFPPVERDVGGRAVAYDGETTIAFARAEPIEDFRRGTDERYERLTDDLERALAGLPELDRERLVRDEPADAFCPGSHSLSTVDDASADPTALAKVAGIAQRVRQDAAIAAGILHVDGREPLAAVLESVYGALGVPFDSDSVGSIAAAGSPAEPDVVRAALEAELVGDREPSVEPVGALLDAGETEGS</sequence>
<dbReference type="Proteomes" id="UP000199161">
    <property type="component" value="Unassembled WGS sequence"/>
</dbReference>
<dbReference type="SUPFAM" id="SSF55681">
    <property type="entry name" value="Class II aaRS and biotin synthetases"/>
    <property type="match status" value="1"/>
</dbReference>
<evidence type="ECO:0000313" key="3">
    <source>
        <dbReference type="EMBL" id="SFB67491.1"/>
    </source>
</evidence>
<reference evidence="4" key="1">
    <citation type="submission" date="2016-10" db="EMBL/GenBank/DDBJ databases">
        <authorList>
            <person name="Varghese N."/>
            <person name="Submissions S."/>
        </authorList>
    </citation>
    <scope>NUCLEOTIDE SEQUENCE [LARGE SCALE GENOMIC DNA]</scope>
    <source>
        <strain evidence="4">DSM 13078</strain>
    </source>
</reference>
<feature type="region of interest" description="Disordered" evidence="1">
    <location>
        <begin position="230"/>
        <end position="250"/>
    </location>
</feature>
<dbReference type="InterPro" id="IPR004143">
    <property type="entry name" value="BPL_LPL_catalytic"/>
</dbReference>
<feature type="domain" description="BPL/LPL catalytic" evidence="2">
    <location>
        <begin position="26"/>
        <end position="235"/>
    </location>
</feature>
<proteinExistence type="predicted"/>